<keyword evidence="4" id="KW-1185">Reference proteome</keyword>
<feature type="transmembrane region" description="Helical" evidence="1">
    <location>
        <begin position="136"/>
        <end position="157"/>
    </location>
</feature>
<organism evidence="3 4">
    <name type="scientific">Croceimicrobium hydrocarbonivorans</name>
    <dbReference type="NCBI Taxonomy" id="2761580"/>
    <lineage>
        <taxon>Bacteria</taxon>
        <taxon>Pseudomonadati</taxon>
        <taxon>Bacteroidota</taxon>
        <taxon>Flavobacteriia</taxon>
        <taxon>Flavobacteriales</taxon>
        <taxon>Owenweeksiaceae</taxon>
        <taxon>Croceimicrobium</taxon>
    </lineage>
</organism>
<evidence type="ECO:0000256" key="1">
    <source>
        <dbReference type="SAM" id="Phobius"/>
    </source>
</evidence>
<dbReference type="PANTHER" id="PTHR14969">
    <property type="entry name" value="SPHINGOSINE-1-PHOSPHATE PHOSPHOHYDROLASE"/>
    <property type="match status" value="1"/>
</dbReference>
<accession>A0A7H0VFF7</accession>
<reference evidence="3 4" key="1">
    <citation type="submission" date="2020-08" db="EMBL/GenBank/DDBJ databases">
        <title>Croceimicrobium hydrocarbonivorans gen. nov., sp. nov., a novel marine bacterium isolated from a bacterial consortium that degrades polyethylene terephthalate.</title>
        <authorList>
            <person name="Liu R."/>
        </authorList>
    </citation>
    <scope>NUCLEOTIDE SEQUENCE [LARGE SCALE GENOMIC DNA]</scope>
    <source>
        <strain evidence="3 4">A20-9</strain>
    </source>
</reference>
<evidence type="ECO:0000313" key="4">
    <source>
        <dbReference type="Proteomes" id="UP000516305"/>
    </source>
</evidence>
<dbReference type="InterPro" id="IPR000326">
    <property type="entry name" value="PAP2/HPO"/>
</dbReference>
<keyword evidence="1" id="KW-1133">Transmembrane helix</keyword>
<gene>
    <name evidence="3" type="ORF">H4K34_01030</name>
</gene>
<name>A0A7H0VFF7_9FLAO</name>
<evidence type="ECO:0000259" key="2">
    <source>
        <dbReference type="SMART" id="SM00014"/>
    </source>
</evidence>
<dbReference type="InterPro" id="IPR036938">
    <property type="entry name" value="PAP2/HPO_sf"/>
</dbReference>
<dbReference type="Proteomes" id="UP000516305">
    <property type="component" value="Chromosome"/>
</dbReference>
<proteinExistence type="predicted"/>
<dbReference type="PANTHER" id="PTHR14969:SF13">
    <property type="entry name" value="AT30094P"/>
    <property type="match status" value="1"/>
</dbReference>
<dbReference type="SUPFAM" id="SSF48317">
    <property type="entry name" value="Acid phosphatase/Vanadium-dependent haloperoxidase"/>
    <property type="match status" value="1"/>
</dbReference>
<dbReference type="EMBL" id="CP060139">
    <property type="protein sequence ID" value="QNR24455.1"/>
    <property type="molecule type" value="Genomic_DNA"/>
</dbReference>
<keyword evidence="1" id="KW-0472">Membrane</keyword>
<evidence type="ECO:0000313" key="3">
    <source>
        <dbReference type="EMBL" id="QNR24455.1"/>
    </source>
</evidence>
<feature type="domain" description="Phosphatidic acid phosphatase type 2/haloperoxidase" evidence="2">
    <location>
        <begin position="61"/>
        <end position="178"/>
    </location>
</feature>
<feature type="transmembrane region" description="Helical" evidence="1">
    <location>
        <begin position="34"/>
        <end position="52"/>
    </location>
</feature>
<feature type="transmembrane region" description="Helical" evidence="1">
    <location>
        <begin position="163"/>
        <end position="181"/>
    </location>
</feature>
<dbReference type="KEGG" id="chyd:H4K34_01030"/>
<dbReference type="CDD" id="cd03395">
    <property type="entry name" value="PAP2_like_4"/>
    <property type="match status" value="1"/>
</dbReference>
<feature type="transmembrane region" description="Helical" evidence="1">
    <location>
        <begin position="58"/>
        <end position="79"/>
    </location>
</feature>
<dbReference type="RefSeq" id="WP_210758982.1">
    <property type="nucleotide sequence ID" value="NZ_CP060139.1"/>
</dbReference>
<dbReference type="Pfam" id="PF01569">
    <property type="entry name" value="PAP2"/>
    <property type="match status" value="1"/>
</dbReference>
<dbReference type="SMART" id="SM00014">
    <property type="entry name" value="acidPPc"/>
    <property type="match status" value="1"/>
</dbReference>
<keyword evidence="1" id="KW-0812">Transmembrane</keyword>
<dbReference type="Gene3D" id="1.20.144.10">
    <property type="entry name" value="Phosphatidic acid phosphatase type 2/haloperoxidase"/>
    <property type="match status" value="1"/>
</dbReference>
<protein>
    <submittedName>
        <fullName evidence="3">Phosphatase PAP2 family protein</fullName>
    </submittedName>
</protein>
<sequence length="194" mass="22603">MLEQIMQWDEQLFLLLNQQGTEFWDPFWLRVSEVAIWIPLYAALLALVFWLFHWKSGLWISLFLVLNIFATDQGSVQLFKEKFQRSRPCHEEHLQDQIRLVKGHCGGAYGFVSSHASNTFGLAFFLGLLFRRRFPWLYYALIAWASMVAYSRVYLGVHYPGDIIGGALFGALCGTALYLIMDRWIPLDYRKPKA</sequence>
<dbReference type="AlphaFoldDB" id="A0A7H0VFF7"/>